<sequence>MDRGKQTGYYSITENSLTTVSDKSSCGFQLLFLRDLEEDGPDKKTDRLKRVDFHVRSDDYFGTAATVLDYIAQESAMEPGYRLVLKNIKNDMLYLQDNYRIVKK</sequence>
<dbReference type="EMBL" id="MFGB01000007">
    <property type="protein sequence ID" value="OGF27532.1"/>
    <property type="molecule type" value="Genomic_DNA"/>
</dbReference>
<gene>
    <name evidence="1" type="ORF">A2227_01645</name>
</gene>
<comment type="caution">
    <text evidence="1">The sequence shown here is derived from an EMBL/GenBank/DDBJ whole genome shotgun (WGS) entry which is preliminary data.</text>
</comment>
<organism evidence="1 2">
    <name type="scientific">Candidatus Falkowbacteria bacterium RIFOXYA2_FULL_47_19</name>
    <dbReference type="NCBI Taxonomy" id="1797994"/>
    <lineage>
        <taxon>Bacteria</taxon>
        <taxon>Candidatus Falkowiibacteriota</taxon>
    </lineage>
</organism>
<evidence type="ECO:0000313" key="2">
    <source>
        <dbReference type="Proteomes" id="UP000178367"/>
    </source>
</evidence>
<evidence type="ECO:0000313" key="1">
    <source>
        <dbReference type="EMBL" id="OGF27532.1"/>
    </source>
</evidence>
<accession>A0A1F5SLI4</accession>
<protein>
    <submittedName>
        <fullName evidence="1">Uncharacterized protein</fullName>
    </submittedName>
</protein>
<proteinExistence type="predicted"/>
<name>A0A1F5SLI4_9BACT</name>
<reference evidence="1 2" key="1">
    <citation type="journal article" date="2016" name="Nat. Commun.">
        <title>Thousands of microbial genomes shed light on interconnected biogeochemical processes in an aquifer system.</title>
        <authorList>
            <person name="Anantharaman K."/>
            <person name="Brown C.T."/>
            <person name="Hug L.A."/>
            <person name="Sharon I."/>
            <person name="Castelle C.J."/>
            <person name="Probst A.J."/>
            <person name="Thomas B.C."/>
            <person name="Singh A."/>
            <person name="Wilkins M.J."/>
            <person name="Karaoz U."/>
            <person name="Brodie E.L."/>
            <person name="Williams K.H."/>
            <person name="Hubbard S.S."/>
            <person name="Banfield J.F."/>
        </authorList>
    </citation>
    <scope>NUCLEOTIDE SEQUENCE [LARGE SCALE GENOMIC DNA]</scope>
</reference>
<dbReference type="Proteomes" id="UP000178367">
    <property type="component" value="Unassembled WGS sequence"/>
</dbReference>
<dbReference type="AlphaFoldDB" id="A0A1F5SLI4"/>